<organism evidence="3 4">
    <name type="scientific">Streptomyces noursei</name>
    <name type="common">Streptomyces albulus</name>
    <dbReference type="NCBI Taxonomy" id="1971"/>
    <lineage>
        <taxon>Bacteria</taxon>
        <taxon>Bacillati</taxon>
        <taxon>Actinomycetota</taxon>
        <taxon>Actinomycetes</taxon>
        <taxon>Kitasatosporales</taxon>
        <taxon>Streptomycetaceae</taxon>
        <taxon>Streptomyces</taxon>
    </lineage>
</organism>
<dbReference type="Proteomes" id="UP000236047">
    <property type="component" value="Unassembled WGS sequence"/>
</dbReference>
<feature type="signal peptide" evidence="2">
    <location>
        <begin position="1"/>
        <end position="25"/>
    </location>
</feature>
<protein>
    <recommendedName>
        <fullName evidence="5">ATP-binding protein</fullName>
    </recommendedName>
</protein>
<keyword evidence="2" id="KW-0732">Signal</keyword>
<evidence type="ECO:0000313" key="3">
    <source>
        <dbReference type="EMBL" id="PNE36176.1"/>
    </source>
</evidence>
<reference evidence="4" key="1">
    <citation type="submission" date="2015-09" db="EMBL/GenBank/DDBJ databases">
        <authorList>
            <person name="Graham D.E."/>
            <person name="Mahan K.M."/>
            <person name="Klingeman D.M."/>
            <person name="Fida T."/>
            <person name="Giannone R.J."/>
            <person name="Hettich R.L."/>
            <person name="Parry R.J."/>
            <person name="Spain J.C."/>
        </authorList>
    </citation>
    <scope>NUCLEOTIDE SEQUENCE [LARGE SCALE GENOMIC DNA]</scope>
    <source>
        <strain evidence="4">JCM 4701</strain>
    </source>
</reference>
<sequence length="100" mass="9909">MKYAKSAAAVAGSVMALGAAVPAFAAESGAPNPTSPSMSLNGGLMDLLNGSGQLDSRQLKPLVDTVRGAEKTAKHPRQLLGGATGATKDVPLLGGLPLAK</sequence>
<keyword evidence="4" id="KW-1185">Reference proteome</keyword>
<feature type="region of interest" description="Disordered" evidence="1">
    <location>
        <begin position="69"/>
        <end position="100"/>
    </location>
</feature>
<evidence type="ECO:0008006" key="5">
    <source>
        <dbReference type="Google" id="ProtNLM"/>
    </source>
</evidence>
<dbReference type="AlphaFoldDB" id="A0A2N8P596"/>
<name>A0A2N8P596_STRNR</name>
<dbReference type="EMBL" id="LJSN01000005">
    <property type="protein sequence ID" value="PNE36176.1"/>
    <property type="molecule type" value="Genomic_DNA"/>
</dbReference>
<gene>
    <name evidence="3" type="ORF">AOB60_39285</name>
</gene>
<comment type="caution">
    <text evidence="3">The sequence shown here is derived from an EMBL/GenBank/DDBJ whole genome shotgun (WGS) entry which is preliminary data.</text>
</comment>
<feature type="chain" id="PRO_5014795995" description="ATP-binding protein" evidence="2">
    <location>
        <begin position="26"/>
        <end position="100"/>
    </location>
</feature>
<accession>A0A2N8P596</accession>
<evidence type="ECO:0000256" key="2">
    <source>
        <dbReference type="SAM" id="SignalP"/>
    </source>
</evidence>
<evidence type="ECO:0000313" key="4">
    <source>
        <dbReference type="Proteomes" id="UP000236047"/>
    </source>
</evidence>
<evidence type="ECO:0000256" key="1">
    <source>
        <dbReference type="SAM" id="MobiDB-lite"/>
    </source>
</evidence>
<proteinExistence type="predicted"/>